<dbReference type="GO" id="GO:0005634">
    <property type="term" value="C:nucleus"/>
    <property type="evidence" value="ECO:0007669"/>
    <property type="project" value="UniProtKB-SubCell"/>
</dbReference>
<dbReference type="GO" id="GO:0031347">
    <property type="term" value="P:regulation of defense response"/>
    <property type="evidence" value="ECO:0007669"/>
    <property type="project" value="UniProtKB-UniRule"/>
</dbReference>
<evidence type="ECO:0000256" key="5">
    <source>
        <dbReference type="ARBA" id="ARBA00023163"/>
    </source>
</evidence>
<dbReference type="InterPro" id="IPR010399">
    <property type="entry name" value="Tify_dom"/>
</dbReference>
<keyword evidence="5" id="KW-0804">Transcription</keyword>
<dbReference type="AlphaFoldDB" id="A0A453R9Y9"/>
<reference evidence="10" key="2">
    <citation type="journal article" date="2017" name="Nat. Plants">
        <title>The Aegilops tauschii genome reveals multiple impacts of transposons.</title>
        <authorList>
            <person name="Zhao G."/>
            <person name="Zou C."/>
            <person name="Li K."/>
            <person name="Wang K."/>
            <person name="Li T."/>
            <person name="Gao L."/>
            <person name="Zhang X."/>
            <person name="Wang H."/>
            <person name="Yang Z."/>
            <person name="Liu X."/>
            <person name="Jiang W."/>
            <person name="Mao L."/>
            <person name="Kong X."/>
            <person name="Jiao Y."/>
            <person name="Jia J."/>
        </authorList>
    </citation>
    <scope>NUCLEOTIDE SEQUENCE [LARGE SCALE GENOMIC DNA]</scope>
    <source>
        <strain evidence="10">cv. AL8/78</strain>
    </source>
</reference>
<accession>A0A453R9Y9</accession>
<dbReference type="EnsemblPlants" id="AET7Gv20512300.1">
    <property type="protein sequence ID" value="AET7Gv20512300.1"/>
    <property type="gene ID" value="AET7Gv20512300"/>
</dbReference>
<evidence type="ECO:0000256" key="2">
    <source>
        <dbReference type="ARBA" id="ARBA00022819"/>
    </source>
</evidence>
<keyword evidence="4" id="KW-0805">Transcription regulation</keyword>
<organism evidence="9 10">
    <name type="scientific">Aegilops tauschii subsp. strangulata</name>
    <name type="common">Goatgrass</name>
    <dbReference type="NCBI Taxonomy" id="200361"/>
    <lineage>
        <taxon>Eukaryota</taxon>
        <taxon>Viridiplantae</taxon>
        <taxon>Streptophyta</taxon>
        <taxon>Embryophyta</taxon>
        <taxon>Tracheophyta</taxon>
        <taxon>Spermatophyta</taxon>
        <taxon>Magnoliopsida</taxon>
        <taxon>Liliopsida</taxon>
        <taxon>Poales</taxon>
        <taxon>Poaceae</taxon>
        <taxon>BOP clade</taxon>
        <taxon>Pooideae</taxon>
        <taxon>Triticodae</taxon>
        <taxon>Triticeae</taxon>
        <taxon>Triticinae</taxon>
        <taxon>Aegilops</taxon>
    </lineage>
</organism>
<proteinExistence type="inferred from homology"/>
<sequence length="205" mass="21614">DTRDSYKSKPISPPPNPSISFLHPTQAPIKAELPLPYSSLSSTHTASSRTGGPINQAARMAATGSAQSRRFATACGVLSRCIKAAEARPAATVVLPLMPGAELPAQDDRAAGPAPEHAQMTIFYGGQVLVLDEVPADRAAELLRVAAVSGTARGSCEAADGDLPMARKASLQRFMQKRKGRLATRAVPYSWPDGDAVPYHLTLTL</sequence>
<reference evidence="9" key="3">
    <citation type="journal article" date="2017" name="Nature">
        <title>Genome sequence of the progenitor of the wheat D genome Aegilops tauschii.</title>
        <authorList>
            <person name="Luo M.C."/>
            <person name="Gu Y.Q."/>
            <person name="Puiu D."/>
            <person name="Wang H."/>
            <person name="Twardziok S.O."/>
            <person name="Deal K.R."/>
            <person name="Huo N."/>
            <person name="Zhu T."/>
            <person name="Wang L."/>
            <person name="Wang Y."/>
            <person name="McGuire P.E."/>
            <person name="Liu S."/>
            <person name="Long H."/>
            <person name="Ramasamy R.K."/>
            <person name="Rodriguez J.C."/>
            <person name="Van S.L."/>
            <person name="Yuan L."/>
            <person name="Wang Z."/>
            <person name="Xia Z."/>
            <person name="Xiao L."/>
            <person name="Anderson O.D."/>
            <person name="Ouyang S."/>
            <person name="Liang Y."/>
            <person name="Zimin A.V."/>
            <person name="Pertea G."/>
            <person name="Qi P."/>
            <person name="Bennetzen J.L."/>
            <person name="Dai X."/>
            <person name="Dawson M.W."/>
            <person name="Muller H.G."/>
            <person name="Kugler K."/>
            <person name="Rivarola-Duarte L."/>
            <person name="Spannagl M."/>
            <person name="Mayer K.F.X."/>
            <person name="Lu F.H."/>
            <person name="Bevan M.W."/>
            <person name="Leroy P."/>
            <person name="Li P."/>
            <person name="You F.M."/>
            <person name="Sun Q."/>
            <person name="Liu Z."/>
            <person name="Lyons E."/>
            <person name="Wicker T."/>
            <person name="Salzberg S.L."/>
            <person name="Devos K.M."/>
            <person name="Dvorak J."/>
        </authorList>
    </citation>
    <scope>NUCLEOTIDE SEQUENCE [LARGE SCALE GENOMIC DNA]</scope>
    <source>
        <strain evidence="9">cv. AL8/78</strain>
    </source>
</reference>
<dbReference type="GO" id="GO:2000022">
    <property type="term" value="P:regulation of jasmonic acid mediated signaling pathway"/>
    <property type="evidence" value="ECO:0007669"/>
    <property type="project" value="UniProtKB-UniRule"/>
</dbReference>
<evidence type="ECO:0000256" key="3">
    <source>
        <dbReference type="ARBA" id="ARBA00022843"/>
    </source>
</evidence>
<dbReference type="Gramene" id="AET7Gv20512300.1">
    <property type="protein sequence ID" value="AET7Gv20512300.1"/>
    <property type="gene ID" value="AET7Gv20512300"/>
</dbReference>
<dbReference type="STRING" id="200361.A0A453R9Y9"/>
<keyword evidence="10" id="KW-1185">Reference proteome</keyword>
<dbReference type="PANTHER" id="PTHR33077">
    <property type="entry name" value="PROTEIN TIFY 4A-RELATED-RELATED"/>
    <property type="match status" value="1"/>
</dbReference>
<evidence type="ECO:0000256" key="6">
    <source>
        <dbReference type="RuleBase" id="RU369065"/>
    </source>
</evidence>
<keyword evidence="6" id="KW-0539">Nucleus</keyword>
<evidence type="ECO:0000256" key="1">
    <source>
        <dbReference type="ARBA" id="ARBA00008614"/>
    </source>
</evidence>
<feature type="domain" description="Tify" evidence="8">
    <location>
        <begin position="113"/>
        <end position="148"/>
    </location>
</feature>
<comment type="domain">
    <text evidence="6">The jas domain is required for interaction with COI1.</text>
</comment>
<name>A0A453R9Y9_AEGTS</name>
<keyword evidence="2 6" id="KW-1184">Jasmonic acid signaling pathway</keyword>
<dbReference type="PROSITE" id="PS51320">
    <property type="entry name" value="TIFY"/>
    <property type="match status" value="1"/>
</dbReference>
<dbReference type="SMART" id="SM00979">
    <property type="entry name" value="TIFY"/>
    <property type="match status" value="1"/>
</dbReference>
<comment type="function">
    <text evidence="6">Repressor of jasmonate responses.</text>
</comment>
<comment type="subcellular location">
    <subcellularLocation>
        <location evidence="6">Nucleus</location>
    </subcellularLocation>
</comment>
<evidence type="ECO:0000256" key="4">
    <source>
        <dbReference type="ARBA" id="ARBA00023015"/>
    </source>
</evidence>
<evidence type="ECO:0000256" key="7">
    <source>
        <dbReference type="SAM" id="MobiDB-lite"/>
    </source>
</evidence>
<evidence type="ECO:0000313" key="10">
    <source>
        <dbReference type="Proteomes" id="UP000015105"/>
    </source>
</evidence>
<keyword evidence="3" id="KW-0832">Ubl conjugation</keyword>
<dbReference type="PANTHER" id="PTHR33077:SF145">
    <property type="entry name" value="PROTEIN TIFY"/>
    <property type="match status" value="1"/>
</dbReference>
<feature type="region of interest" description="Disordered" evidence="7">
    <location>
        <begin position="1"/>
        <end position="23"/>
    </location>
</feature>
<evidence type="ECO:0000259" key="8">
    <source>
        <dbReference type="PROSITE" id="PS51320"/>
    </source>
</evidence>
<dbReference type="InterPro" id="IPR018467">
    <property type="entry name" value="CCT_CS"/>
</dbReference>
<reference evidence="9" key="4">
    <citation type="submission" date="2019-03" db="UniProtKB">
        <authorList>
            <consortium name="EnsemblPlants"/>
        </authorList>
    </citation>
    <scope>IDENTIFICATION</scope>
</reference>
<dbReference type="Proteomes" id="UP000015105">
    <property type="component" value="Chromosome 7D"/>
</dbReference>
<dbReference type="Pfam" id="PF09425">
    <property type="entry name" value="Jas_motif"/>
    <property type="match status" value="1"/>
</dbReference>
<comment type="similarity">
    <text evidence="1 6">Belongs to the TIFY/JAZ family.</text>
</comment>
<dbReference type="InterPro" id="IPR040390">
    <property type="entry name" value="TIFY/JAZ"/>
</dbReference>
<dbReference type="GO" id="GO:0009611">
    <property type="term" value="P:response to wounding"/>
    <property type="evidence" value="ECO:0007669"/>
    <property type="project" value="UniProtKB-UniRule"/>
</dbReference>
<dbReference type="Pfam" id="PF06200">
    <property type="entry name" value="tify"/>
    <property type="match status" value="1"/>
</dbReference>
<reference evidence="9" key="5">
    <citation type="journal article" date="2021" name="G3 (Bethesda)">
        <title>Aegilops tauschii genome assembly Aet v5.0 features greater sequence contiguity and improved annotation.</title>
        <authorList>
            <person name="Wang L."/>
            <person name="Zhu T."/>
            <person name="Rodriguez J.C."/>
            <person name="Deal K.R."/>
            <person name="Dubcovsky J."/>
            <person name="McGuire P.E."/>
            <person name="Lux T."/>
            <person name="Spannagl M."/>
            <person name="Mayer K.F.X."/>
            <person name="Baldrich P."/>
            <person name="Meyers B.C."/>
            <person name="Huo N."/>
            <person name="Gu Y.Q."/>
            <person name="Zhou H."/>
            <person name="Devos K.M."/>
            <person name="Bennetzen J.L."/>
            <person name="Unver T."/>
            <person name="Budak H."/>
            <person name="Gulick P.J."/>
            <person name="Galiba G."/>
            <person name="Kalapos B."/>
            <person name="Nelson D.R."/>
            <person name="Li P."/>
            <person name="You F.M."/>
            <person name="Luo M.C."/>
            <person name="Dvorak J."/>
        </authorList>
    </citation>
    <scope>NUCLEOTIDE SEQUENCE [LARGE SCALE GENOMIC DNA]</scope>
    <source>
        <strain evidence="9">cv. AL8/78</strain>
    </source>
</reference>
<evidence type="ECO:0000313" key="9">
    <source>
        <dbReference type="EnsemblPlants" id="AET7Gv20512300.1"/>
    </source>
</evidence>
<reference evidence="10" key="1">
    <citation type="journal article" date="2014" name="Science">
        <title>Ancient hybridizations among the ancestral genomes of bread wheat.</title>
        <authorList>
            <consortium name="International Wheat Genome Sequencing Consortium,"/>
            <person name="Marcussen T."/>
            <person name="Sandve S.R."/>
            <person name="Heier L."/>
            <person name="Spannagl M."/>
            <person name="Pfeifer M."/>
            <person name="Jakobsen K.S."/>
            <person name="Wulff B.B."/>
            <person name="Steuernagel B."/>
            <person name="Mayer K.F."/>
            <person name="Olsen O.A."/>
        </authorList>
    </citation>
    <scope>NUCLEOTIDE SEQUENCE [LARGE SCALE GENOMIC DNA]</scope>
    <source>
        <strain evidence="10">cv. AL8/78</strain>
    </source>
</reference>
<protein>
    <recommendedName>
        <fullName evidence="6">Protein TIFY</fullName>
    </recommendedName>
    <alternativeName>
        <fullName evidence="6">Jasmonate ZIM domain-containing protein</fullName>
    </alternativeName>
</protein>